<evidence type="ECO:0000256" key="1">
    <source>
        <dbReference type="SAM" id="MobiDB-lite"/>
    </source>
</evidence>
<keyword evidence="2" id="KW-1133">Transmembrane helix</keyword>
<evidence type="ECO:0000256" key="2">
    <source>
        <dbReference type="SAM" id="Phobius"/>
    </source>
</evidence>
<reference evidence="4" key="1">
    <citation type="submission" date="2016-09" db="EMBL/GenBank/DDBJ databases">
        <authorList>
            <person name="Jeantristanb JTB J.-T."/>
            <person name="Ricardo R."/>
        </authorList>
    </citation>
    <scope>NUCLEOTIDE SEQUENCE [LARGE SCALE GENOMIC DNA]</scope>
</reference>
<gene>
    <name evidence="3" type="ORF">BQ2448_4547</name>
</gene>
<dbReference type="Proteomes" id="UP000198372">
    <property type="component" value="Unassembled WGS sequence"/>
</dbReference>
<dbReference type="EMBL" id="FMSP01000008">
    <property type="protein sequence ID" value="SCV71853.1"/>
    <property type="molecule type" value="Genomic_DNA"/>
</dbReference>
<organism evidence="3 4">
    <name type="scientific">Microbotryum intermedium</name>
    <dbReference type="NCBI Taxonomy" id="269621"/>
    <lineage>
        <taxon>Eukaryota</taxon>
        <taxon>Fungi</taxon>
        <taxon>Dikarya</taxon>
        <taxon>Basidiomycota</taxon>
        <taxon>Pucciniomycotina</taxon>
        <taxon>Microbotryomycetes</taxon>
        <taxon>Microbotryales</taxon>
        <taxon>Microbotryaceae</taxon>
        <taxon>Microbotryum</taxon>
    </lineage>
</organism>
<evidence type="ECO:0000313" key="3">
    <source>
        <dbReference type="EMBL" id="SCV71853.1"/>
    </source>
</evidence>
<accession>A0A238FIM5</accession>
<proteinExistence type="predicted"/>
<protein>
    <submittedName>
        <fullName evidence="3">BQ2448_4547 protein</fullName>
    </submittedName>
</protein>
<evidence type="ECO:0000313" key="4">
    <source>
        <dbReference type="Proteomes" id="UP000198372"/>
    </source>
</evidence>
<feature type="compositionally biased region" description="Polar residues" evidence="1">
    <location>
        <begin position="1"/>
        <end position="16"/>
    </location>
</feature>
<feature type="region of interest" description="Disordered" evidence="1">
    <location>
        <begin position="1"/>
        <end position="21"/>
    </location>
</feature>
<keyword evidence="4" id="KW-1185">Reference proteome</keyword>
<keyword evidence="2" id="KW-0812">Transmembrane</keyword>
<keyword evidence="2" id="KW-0472">Membrane</keyword>
<feature type="transmembrane region" description="Helical" evidence="2">
    <location>
        <begin position="284"/>
        <end position="308"/>
    </location>
</feature>
<sequence length="577" mass="61717">MNVSVAEQTDSTQASDSGAVGPAGITVSQSRLVPRVPVYYDRRFVVTFTNASSFSLPPPTSPTLGLPNAFSVPQCSHITWKNTCVPGEELPTRYLSSFRCAEGAHWDADLPVGQRVLFGFIDAHGHYGGLTENPYVITGPTSVLTNPDEGFHLPANASGLSTPTSRCKLATELLTSIELVLNPPTNPCNYVMLQIKGGHGPYTLTILNPDKATWADISVDTTSTVLLSNISDPGSTIIMFVVDKDLVRSQVTGEYKLGYPGACNRTMDTLLTTSLDEIATRRNLHLVLIIPTAFIGFICLFAFLVALWRWKTLAQRAARWKCVAVRSSRMLDERATGSVTIINPDGPSSCSLPSKCAAINSQSDVRLSSVEISSHHDHGHVNEHGTFSTVIALAGSFDPRTTTLDKLRRVPHLVSKSQHSNTLSRIHSAADGSIELMHLASLGSGSEAGIPDSPDRSASLGHAHRSSVPKLLIPTDPALVLENVRGGSDEEKTPTKVGLADPNEFVYRTAGWHRSTNGNSTASQAAASVVAAAAPVAAQPVPAVTLRPSPNRAITTTAKDKLHYTAVHAVPPDRSHR</sequence>
<dbReference type="OrthoDB" id="2527908at2759"/>
<dbReference type="AlphaFoldDB" id="A0A238FIM5"/>
<feature type="region of interest" description="Disordered" evidence="1">
    <location>
        <begin position="445"/>
        <end position="465"/>
    </location>
</feature>
<name>A0A238FIM5_9BASI</name>